<sequence>MTRKLRDGQERYQNNHMYGTSGQRPEVFIPPTVPTVPENTAIPGPRRPGVRRRPPRRGSGSWRRRRFGSRRVWAIVLLIFIIWGILRIAPVPFGKVTIQGNSQLTTADVYRAAGVGAPINVIQLSPSQMEKRLHEDLRIGTVSVSRRFPATIVVQLSERRPIAVVMTMFGFAYVDPTGMIMASGAQIKGTSVPIITGKKVDTVLLGDTLTDASVQGALQYLHELPASVQGRITEVNVANPQDIIAYTGDGTAIHLGNGDAPQERAKITGELLRQAGEQRIAVQYVDTDPSAPIIKN</sequence>
<dbReference type="EMBL" id="ADGP01000033">
    <property type="protein sequence ID" value="EFD93283.1"/>
    <property type="molecule type" value="Genomic_DNA"/>
</dbReference>
<dbReference type="Pfam" id="PF03799">
    <property type="entry name" value="FtsQ_DivIB_C"/>
    <property type="match status" value="1"/>
</dbReference>
<dbReference type="GO" id="GO:0005886">
    <property type="term" value="C:plasma membrane"/>
    <property type="evidence" value="ECO:0007669"/>
    <property type="project" value="TreeGrafter"/>
</dbReference>
<dbReference type="Gene3D" id="3.10.20.310">
    <property type="entry name" value="membrane protein fhac"/>
    <property type="match status" value="1"/>
</dbReference>
<feature type="compositionally biased region" description="Basic residues" evidence="8">
    <location>
        <begin position="48"/>
        <end position="62"/>
    </location>
</feature>
<evidence type="ECO:0000313" key="12">
    <source>
        <dbReference type="Proteomes" id="UP000003242"/>
    </source>
</evidence>
<dbReference type="STRING" id="699218.HMPREF0889_0703"/>
<dbReference type="OrthoDB" id="1633656at2"/>
<feature type="region of interest" description="Disordered" evidence="8">
    <location>
        <begin position="1"/>
        <end position="62"/>
    </location>
</feature>
<keyword evidence="6 9" id="KW-0472">Membrane</keyword>
<dbReference type="Proteomes" id="UP000003242">
    <property type="component" value="Unassembled WGS sequence"/>
</dbReference>
<dbReference type="InterPro" id="IPR013685">
    <property type="entry name" value="POTRA_FtsQ_type"/>
</dbReference>
<evidence type="ECO:0000256" key="3">
    <source>
        <dbReference type="ARBA" id="ARBA00022618"/>
    </source>
</evidence>
<protein>
    <submittedName>
        <fullName evidence="11">POTRA domain protein, FtsQ-type</fullName>
    </submittedName>
</protein>
<dbReference type="GO" id="GO:0051301">
    <property type="term" value="P:cell division"/>
    <property type="evidence" value="ECO:0007669"/>
    <property type="project" value="UniProtKB-KW"/>
</dbReference>
<keyword evidence="3" id="KW-0132">Cell division</keyword>
<feature type="transmembrane region" description="Helical" evidence="9">
    <location>
        <begin position="72"/>
        <end position="93"/>
    </location>
</feature>
<gene>
    <name evidence="11" type="primary">ftsQ</name>
    <name evidence="11" type="ORF">HMPREF0889_0703</name>
</gene>
<evidence type="ECO:0000256" key="5">
    <source>
        <dbReference type="ARBA" id="ARBA00022989"/>
    </source>
</evidence>
<dbReference type="InterPro" id="IPR034746">
    <property type="entry name" value="POTRA"/>
</dbReference>
<keyword evidence="5 9" id="KW-1133">Transmembrane helix</keyword>
<keyword evidence="7" id="KW-0131">Cell cycle</keyword>
<keyword evidence="2" id="KW-1003">Cell membrane</keyword>
<dbReference type="eggNOG" id="COG1589">
    <property type="taxonomic scope" value="Bacteria"/>
</dbReference>
<evidence type="ECO:0000256" key="8">
    <source>
        <dbReference type="SAM" id="MobiDB-lite"/>
    </source>
</evidence>
<comment type="caution">
    <text evidence="11">The sequence shown here is derived from an EMBL/GenBank/DDBJ whole genome shotgun (WGS) entry which is preliminary data.</text>
</comment>
<evidence type="ECO:0000256" key="4">
    <source>
        <dbReference type="ARBA" id="ARBA00022692"/>
    </source>
</evidence>
<accession>D3LWP6</accession>
<evidence type="ECO:0000256" key="6">
    <source>
        <dbReference type="ARBA" id="ARBA00023136"/>
    </source>
</evidence>
<dbReference type="RefSeq" id="WP_009381447.1">
    <property type="nucleotide sequence ID" value="NZ_ADGP01000033.1"/>
</dbReference>
<keyword evidence="4 9" id="KW-0812">Transmembrane</keyword>
<dbReference type="InterPro" id="IPR050487">
    <property type="entry name" value="FtsQ_DivIB"/>
</dbReference>
<dbReference type="InterPro" id="IPR005548">
    <property type="entry name" value="Cell_div_FtsQ/DivIB_C"/>
</dbReference>
<evidence type="ECO:0000313" key="11">
    <source>
        <dbReference type="EMBL" id="EFD93283.1"/>
    </source>
</evidence>
<organism evidence="11 12">
    <name type="scientific">Megasphaera lornae</name>
    <dbReference type="NCBI Taxonomy" id="1000568"/>
    <lineage>
        <taxon>Bacteria</taxon>
        <taxon>Bacillati</taxon>
        <taxon>Bacillota</taxon>
        <taxon>Negativicutes</taxon>
        <taxon>Veillonellales</taxon>
        <taxon>Veillonellaceae</taxon>
        <taxon>Megasphaera</taxon>
    </lineage>
</organism>
<reference evidence="12" key="1">
    <citation type="submission" date="2009-12" db="EMBL/GenBank/DDBJ databases">
        <title>Sequence of Clostridiales genomosp. BVAB3 str. UPII9-5.</title>
        <authorList>
            <person name="Madupu R."/>
            <person name="Durkin A.S."/>
            <person name="Torralba M."/>
            <person name="Methe B."/>
            <person name="Sutton G.G."/>
            <person name="Strausberg R.L."/>
            <person name="Nelson K.E."/>
        </authorList>
    </citation>
    <scope>NUCLEOTIDE SEQUENCE [LARGE SCALE GENOMIC DNA]</scope>
    <source>
        <strain evidence="12">28L</strain>
    </source>
</reference>
<evidence type="ECO:0000256" key="1">
    <source>
        <dbReference type="ARBA" id="ARBA00004370"/>
    </source>
</evidence>
<feature type="compositionally biased region" description="Basic and acidic residues" evidence="8">
    <location>
        <begin position="1"/>
        <end position="10"/>
    </location>
</feature>
<feature type="compositionally biased region" description="Polar residues" evidence="8">
    <location>
        <begin position="11"/>
        <end position="23"/>
    </location>
</feature>
<proteinExistence type="predicted"/>
<evidence type="ECO:0000259" key="10">
    <source>
        <dbReference type="PROSITE" id="PS51779"/>
    </source>
</evidence>
<dbReference type="Pfam" id="PF08478">
    <property type="entry name" value="POTRA_1"/>
    <property type="match status" value="1"/>
</dbReference>
<evidence type="ECO:0000256" key="2">
    <source>
        <dbReference type="ARBA" id="ARBA00022475"/>
    </source>
</evidence>
<dbReference type="PROSITE" id="PS51779">
    <property type="entry name" value="POTRA"/>
    <property type="match status" value="1"/>
</dbReference>
<dbReference type="AlphaFoldDB" id="D3LWP6"/>
<evidence type="ECO:0000256" key="9">
    <source>
        <dbReference type="SAM" id="Phobius"/>
    </source>
</evidence>
<dbReference type="PANTHER" id="PTHR37820">
    <property type="entry name" value="CELL DIVISION PROTEIN DIVIB"/>
    <property type="match status" value="1"/>
</dbReference>
<evidence type="ECO:0000256" key="7">
    <source>
        <dbReference type="ARBA" id="ARBA00023306"/>
    </source>
</evidence>
<feature type="domain" description="POTRA" evidence="10">
    <location>
        <begin position="91"/>
        <end position="159"/>
    </location>
</feature>
<name>D3LWP6_9FIRM</name>
<comment type="subcellular location">
    <subcellularLocation>
        <location evidence="1">Membrane</location>
    </subcellularLocation>
</comment>
<dbReference type="PANTHER" id="PTHR37820:SF1">
    <property type="entry name" value="CELL DIVISION PROTEIN FTSQ"/>
    <property type="match status" value="1"/>
</dbReference>